<protein>
    <recommendedName>
        <fullName evidence="4">Basic proline-rich protein</fullName>
    </recommendedName>
</protein>
<feature type="compositionally biased region" description="Polar residues" evidence="1">
    <location>
        <begin position="57"/>
        <end position="68"/>
    </location>
</feature>
<feature type="compositionally biased region" description="Basic and acidic residues" evidence="1">
    <location>
        <begin position="329"/>
        <end position="340"/>
    </location>
</feature>
<dbReference type="Proteomes" id="UP000308133">
    <property type="component" value="Unassembled WGS sequence"/>
</dbReference>
<feature type="compositionally biased region" description="Low complexity" evidence="1">
    <location>
        <begin position="281"/>
        <end position="303"/>
    </location>
</feature>
<feature type="region of interest" description="Disordered" evidence="1">
    <location>
        <begin position="225"/>
        <end position="262"/>
    </location>
</feature>
<reference evidence="2 3" key="1">
    <citation type="submission" date="2018-02" db="EMBL/GenBank/DDBJ databases">
        <title>Draft genome sequences of Elsinoe sp., causing black scab on jojoba.</title>
        <authorList>
            <person name="Stodart B."/>
            <person name="Jeffress S."/>
            <person name="Ash G."/>
            <person name="Arun Chinnappa K."/>
        </authorList>
    </citation>
    <scope>NUCLEOTIDE SEQUENCE [LARGE SCALE GENOMIC DNA]</scope>
    <source>
        <strain evidence="2 3">Hillstone_2</strain>
    </source>
</reference>
<feature type="compositionally biased region" description="Polar residues" evidence="1">
    <location>
        <begin position="132"/>
        <end position="169"/>
    </location>
</feature>
<feature type="compositionally biased region" description="Basic and acidic residues" evidence="1">
    <location>
        <begin position="72"/>
        <end position="92"/>
    </location>
</feature>
<feature type="region of interest" description="Disordered" evidence="1">
    <location>
        <begin position="281"/>
        <end position="313"/>
    </location>
</feature>
<proteinExistence type="predicted"/>
<evidence type="ECO:0000313" key="2">
    <source>
        <dbReference type="EMBL" id="TKX18224.1"/>
    </source>
</evidence>
<feature type="region of interest" description="Disordered" evidence="1">
    <location>
        <begin position="329"/>
        <end position="362"/>
    </location>
</feature>
<dbReference type="AlphaFoldDB" id="A0A4U7ARS9"/>
<evidence type="ECO:0000313" key="3">
    <source>
        <dbReference type="Proteomes" id="UP000308133"/>
    </source>
</evidence>
<sequence>MPLSLFTIIQAEDDLLARAVEGLEQMTTSSSRSTRDVMPNSDARQARRSSHDHLHIASSTADYNNTASLPVVREEPFPIRVPRPETPRRSTDPDFPSPTPYNPNVAYAHNIAQPQPRPRNRSPYSRTHLRSRSANTPTMSQPMTRAQSLPARTTSPASLSPAIGSTSPLLRSPARSGSPFRPSSPHELHSANANSPSFYDGGFETISEHAELDLSQTSFERSINMNSLNSSRPVGTRRPRQSSPNRSPLTSSASSPSLSAQRFPVTETYPSLHSYGSTSSFASFSSMPSTPSSNRSRSPSISSLETIEDAPDAEWEAIEADRIAKLKAAADAEDGGEPRRRGGSLDIPSRPGGFGFGKGGARKRWSVCGGERRADLDLETIWEDQN</sequence>
<evidence type="ECO:0000256" key="1">
    <source>
        <dbReference type="SAM" id="MobiDB-lite"/>
    </source>
</evidence>
<name>A0A4U7ARS9_9PEZI</name>
<feature type="region of interest" description="Disordered" evidence="1">
    <location>
        <begin position="25"/>
        <end position="202"/>
    </location>
</feature>
<evidence type="ECO:0008006" key="4">
    <source>
        <dbReference type="Google" id="ProtNLM"/>
    </source>
</evidence>
<dbReference type="EMBL" id="PTQR01000131">
    <property type="protein sequence ID" value="TKX18224.1"/>
    <property type="molecule type" value="Genomic_DNA"/>
</dbReference>
<organism evidence="2 3">
    <name type="scientific">Elsinoe australis</name>
    <dbReference type="NCBI Taxonomy" id="40998"/>
    <lineage>
        <taxon>Eukaryota</taxon>
        <taxon>Fungi</taxon>
        <taxon>Dikarya</taxon>
        <taxon>Ascomycota</taxon>
        <taxon>Pezizomycotina</taxon>
        <taxon>Dothideomycetes</taxon>
        <taxon>Dothideomycetidae</taxon>
        <taxon>Myriangiales</taxon>
        <taxon>Elsinoaceae</taxon>
        <taxon>Elsinoe</taxon>
    </lineage>
</organism>
<feature type="compositionally biased region" description="Low complexity" evidence="1">
    <location>
        <begin position="241"/>
        <end position="262"/>
    </location>
</feature>
<gene>
    <name evidence="2" type="ORF">C1H76_9698</name>
</gene>
<comment type="caution">
    <text evidence="2">The sequence shown here is derived from an EMBL/GenBank/DDBJ whole genome shotgun (WGS) entry which is preliminary data.</text>
</comment>
<accession>A0A4U7ARS9</accession>